<dbReference type="InterPro" id="IPR014718">
    <property type="entry name" value="GH-type_carb-bd"/>
</dbReference>
<dbReference type="RefSeq" id="WP_311829835.1">
    <property type="nucleotide sequence ID" value="NZ_JARQAJ010000003.1"/>
</dbReference>
<name>A0ABU3F9P7_9ENTE</name>
<gene>
    <name evidence="1" type="ORF">P7H27_06340</name>
</gene>
<accession>A0ABU3F9P7</accession>
<dbReference type="Gene3D" id="2.70.98.10">
    <property type="match status" value="1"/>
</dbReference>
<dbReference type="EMBL" id="JARQAJ010000003">
    <property type="protein sequence ID" value="MDT2759379.1"/>
    <property type="molecule type" value="Genomic_DNA"/>
</dbReference>
<reference evidence="1" key="1">
    <citation type="submission" date="2023-03" db="EMBL/GenBank/DDBJ databases">
        <authorList>
            <person name="Shen W."/>
            <person name="Cai J."/>
        </authorList>
    </citation>
    <scope>NUCLEOTIDE SEQUENCE</scope>
    <source>
        <strain evidence="1">P66-3</strain>
    </source>
</reference>
<evidence type="ECO:0000313" key="2">
    <source>
        <dbReference type="Proteomes" id="UP001181046"/>
    </source>
</evidence>
<sequence>MSVMISNDFLAATINEKGAELASLRANEIEYIWQADPKYWGRHAPLLFPFVGRLKENQYTYQGKSYPMGQHGFARDKDFTVIEQTKDKATFLLESDEETKAVYPFDFALTVSYEIWGDGLRIRFNVENTGAEEMIFALGGHPAFNIPLTDDLKFEDYFIAFSPQKSRVKIPLEGPFTNLDQKTIGQTNTNIQLSRELFKEDALIYETRRLNAYTLGSEESSHSVTVAYNNIPYVGLWSPYPAEAPFVCIEPWWGFADTVDSTGRLEDKAGMNRLAAKESFKTEFSITVS</sequence>
<organism evidence="1 2">
    <name type="scientific">Enterococcus xiangfangensis</name>
    <dbReference type="NCBI Taxonomy" id="1296537"/>
    <lineage>
        <taxon>Bacteria</taxon>
        <taxon>Bacillati</taxon>
        <taxon>Bacillota</taxon>
        <taxon>Bacilli</taxon>
        <taxon>Lactobacillales</taxon>
        <taxon>Enterococcaceae</taxon>
        <taxon>Enterococcus</taxon>
    </lineage>
</organism>
<dbReference type="InterPro" id="IPR008183">
    <property type="entry name" value="Aldose_1/G6P_1-epimerase"/>
</dbReference>
<dbReference type="CDD" id="cd09024">
    <property type="entry name" value="Aldose_epim_lacX"/>
    <property type="match status" value="1"/>
</dbReference>
<proteinExistence type="predicted"/>
<evidence type="ECO:0000313" key="1">
    <source>
        <dbReference type="EMBL" id="MDT2759379.1"/>
    </source>
</evidence>
<comment type="caution">
    <text evidence="1">The sequence shown here is derived from an EMBL/GenBank/DDBJ whole genome shotgun (WGS) entry which is preliminary data.</text>
</comment>
<protein>
    <submittedName>
        <fullName evidence="1">Aldose 1-epimerase family protein</fullName>
    </submittedName>
</protein>
<keyword evidence="2" id="KW-1185">Reference proteome</keyword>
<dbReference type="InterPro" id="IPR011013">
    <property type="entry name" value="Gal_mutarotase_sf_dom"/>
</dbReference>
<dbReference type="Pfam" id="PF01263">
    <property type="entry name" value="Aldose_epim"/>
    <property type="match status" value="1"/>
</dbReference>
<dbReference type="SUPFAM" id="SSF74650">
    <property type="entry name" value="Galactose mutarotase-like"/>
    <property type="match status" value="1"/>
</dbReference>
<dbReference type="InterPro" id="IPR037481">
    <property type="entry name" value="LacX"/>
</dbReference>
<dbReference type="Proteomes" id="UP001181046">
    <property type="component" value="Unassembled WGS sequence"/>
</dbReference>